<dbReference type="GO" id="GO:0016301">
    <property type="term" value="F:kinase activity"/>
    <property type="evidence" value="ECO:0007669"/>
    <property type="project" value="UniProtKB-KW"/>
</dbReference>
<dbReference type="SMART" id="SM00304">
    <property type="entry name" value="HAMP"/>
    <property type="match status" value="1"/>
</dbReference>
<evidence type="ECO:0000259" key="13">
    <source>
        <dbReference type="PROSITE" id="PS50109"/>
    </source>
</evidence>
<gene>
    <name evidence="15" type="ORF">GS3922_08160</name>
</gene>
<dbReference type="Pfam" id="PF02518">
    <property type="entry name" value="HATPase_c"/>
    <property type="match status" value="1"/>
</dbReference>
<evidence type="ECO:0000256" key="10">
    <source>
        <dbReference type="ARBA" id="ARBA00023012"/>
    </source>
</evidence>
<feature type="domain" description="Histidine kinase" evidence="13">
    <location>
        <begin position="242"/>
        <end position="458"/>
    </location>
</feature>
<dbReference type="InterPro" id="IPR003661">
    <property type="entry name" value="HisK_dim/P_dom"/>
</dbReference>
<reference evidence="15 16" key="1">
    <citation type="submission" date="2016-02" db="EMBL/GenBank/DDBJ databases">
        <title>Complete genome sequence of Geobacillus subterraneus KCTC 3922T.</title>
        <authorList>
            <person name="Lee D.-W."/>
            <person name="Lee Y.-J."/>
            <person name="Lee S.-J."/>
            <person name="Park G.-S."/>
            <person name="Lee S.-J."/>
            <person name="Shin J.-H."/>
        </authorList>
    </citation>
    <scope>NUCLEOTIDE SEQUENCE [LARGE SCALE GENOMIC DNA]</scope>
    <source>
        <strain evidence="15 16">KCTC 3922</strain>
    </source>
</reference>
<dbReference type="SUPFAM" id="SSF158472">
    <property type="entry name" value="HAMP domain-like"/>
    <property type="match status" value="1"/>
</dbReference>
<comment type="subcellular location">
    <subcellularLocation>
        <location evidence="2">Cell membrane</location>
        <topology evidence="2">Multi-pass membrane protein</topology>
    </subcellularLocation>
</comment>
<dbReference type="EMBL" id="CP014342">
    <property type="protein sequence ID" value="AMX83639.1"/>
    <property type="molecule type" value="Genomic_DNA"/>
</dbReference>
<evidence type="ECO:0000256" key="9">
    <source>
        <dbReference type="ARBA" id="ARBA00022840"/>
    </source>
</evidence>
<evidence type="ECO:0000256" key="2">
    <source>
        <dbReference type="ARBA" id="ARBA00004651"/>
    </source>
</evidence>
<dbReference type="Gene3D" id="1.10.287.130">
    <property type="match status" value="1"/>
</dbReference>
<feature type="transmembrane region" description="Helical" evidence="12">
    <location>
        <begin position="162"/>
        <end position="184"/>
    </location>
</feature>
<keyword evidence="7" id="KW-0547">Nucleotide-binding</keyword>
<evidence type="ECO:0000259" key="14">
    <source>
        <dbReference type="PROSITE" id="PS50885"/>
    </source>
</evidence>
<dbReference type="Gene3D" id="6.10.340.10">
    <property type="match status" value="1"/>
</dbReference>
<accession>A0ABM6ABM7</accession>
<evidence type="ECO:0000256" key="7">
    <source>
        <dbReference type="ARBA" id="ARBA00022741"/>
    </source>
</evidence>
<dbReference type="SUPFAM" id="SSF47384">
    <property type="entry name" value="Homodimeric domain of signal transducing histidine kinase"/>
    <property type="match status" value="1"/>
</dbReference>
<proteinExistence type="predicted"/>
<evidence type="ECO:0000256" key="12">
    <source>
        <dbReference type="SAM" id="Phobius"/>
    </source>
</evidence>
<feature type="transmembrane region" description="Helical" evidence="12">
    <location>
        <begin position="12"/>
        <end position="31"/>
    </location>
</feature>
<keyword evidence="4" id="KW-1003">Cell membrane</keyword>
<dbReference type="InterPro" id="IPR005467">
    <property type="entry name" value="His_kinase_dom"/>
</dbReference>
<dbReference type="Pfam" id="PF00672">
    <property type="entry name" value="HAMP"/>
    <property type="match status" value="1"/>
</dbReference>
<dbReference type="PRINTS" id="PR00344">
    <property type="entry name" value="BCTRLSENSOR"/>
</dbReference>
<keyword evidence="11 12" id="KW-0472">Membrane</keyword>
<feature type="domain" description="HAMP" evidence="14">
    <location>
        <begin position="182"/>
        <end position="234"/>
    </location>
</feature>
<evidence type="ECO:0000256" key="4">
    <source>
        <dbReference type="ARBA" id="ARBA00022475"/>
    </source>
</evidence>
<dbReference type="PANTHER" id="PTHR42878:SF3">
    <property type="entry name" value="HISTIDINE PROTEIN KINASE SAES"/>
    <property type="match status" value="1"/>
</dbReference>
<dbReference type="InterPro" id="IPR003594">
    <property type="entry name" value="HATPase_dom"/>
</dbReference>
<dbReference type="InterPro" id="IPR050351">
    <property type="entry name" value="BphY/WalK/GraS-like"/>
</dbReference>
<evidence type="ECO:0000256" key="6">
    <source>
        <dbReference type="ARBA" id="ARBA00022679"/>
    </source>
</evidence>
<dbReference type="PANTHER" id="PTHR42878">
    <property type="entry name" value="TWO-COMPONENT HISTIDINE KINASE"/>
    <property type="match status" value="1"/>
</dbReference>
<dbReference type="EC" id="2.7.13.3" evidence="3"/>
<keyword evidence="12" id="KW-1133">Transmembrane helix</keyword>
<keyword evidence="6" id="KW-0808">Transferase</keyword>
<name>A0ABM6ABM7_9BACL</name>
<keyword evidence="12" id="KW-0812">Transmembrane</keyword>
<evidence type="ECO:0000256" key="11">
    <source>
        <dbReference type="ARBA" id="ARBA00023136"/>
    </source>
</evidence>
<dbReference type="SMART" id="SM00388">
    <property type="entry name" value="HisKA"/>
    <property type="match status" value="1"/>
</dbReference>
<organism evidence="15 16">
    <name type="scientific">Geobacillus subterraneus</name>
    <dbReference type="NCBI Taxonomy" id="129338"/>
    <lineage>
        <taxon>Bacteria</taxon>
        <taxon>Bacillati</taxon>
        <taxon>Bacillota</taxon>
        <taxon>Bacilli</taxon>
        <taxon>Bacillales</taxon>
        <taxon>Anoxybacillaceae</taxon>
        <taxon>Geobacillus</taxon>
    </lineage>
</organism>
<dbReference type="CDD" id="cd00082">
    <property type="entry name" value="HisKA"/>
    <property type="match status" value="1"/>
</dbReference>
<dbReference type="PROSITE" id="PS50109">
    <property type="entry name" value="HIS_KIN"/>
    <property type="match status" value="1"/>
</dbReference>
<dbReference type="Pfam" id="PF00512">
    <property type="entry name" value="HisKA"/>
    <property type="match status" value="1"/>
</dbReference>
<keyword evidence="16" id="KW-1185">Reference proteome</keyword>
<evidence type="ECO:0000313" key="16">
    <source>
        <dbReference type="Proteomes" id="UP000076226"/>
    </source>
</evidence>
<protein>
    <recommendedName>
        <fullName evidence="3">histidine kinase</fullName>
        <ecNumber evidence="3">2.7.13.3</ecNumber>
    </recommendedName>
</protein>
<dbReference type="SMART" id="SM00387">
    <property type="entry name" value="HATPase_c"/>
    <property type="match status" value="1"/>
</dbReference>
<dbReference type="CDD" id="cd00075">
    <property type="entry name" value="HATPase"/>
    <property type="match status" value="1"/>
</dbReference>
<keyword evidence="5" id="KW-0597">Phosphoprotein</keyword>
<keyword evidence="9" id="KW-0067">ATP-binding</keyword>
<dbReference type="InterPro" id="IPR036097">
    <property type="entry name" value="HisK_dim/P_sf"/>
</dbReference>
<keyword evidence="8 15" id="KW-0418">Kinase</keyword>
<dbReference type="InterPro" id="IPR004358">
    <property type="entry name" value="Sig_transdc_His_kin-like_C"/>
</dbReference>
<keyword evidence="10" id="KW-0902">Two-component regulatory system</keyword>
<dbReference type="CDD" id="cd06225">
    <property type="entry name" value="HAMP"/>
    <property type="match status" value="1"/>
</dbReference>
<evidence type="ECO:0000256" key="1">
    <source>
        <dbReference type="ARBA" id="ARBA00000085"/>
    </source>
</evidence>
<sequence length="458" mass="51277">MQKLSWKLGMLFFAFVLAVEMVLFVSLYATLVHARIEEEFAQLLARGNSHRNVLEKNYDHTTVEHVVMMESEAETDVVITDAKRQIVSASSGIVPFARELIPLTHGRSIPREGMMVETDWKRASHIATVSPIQIGGETSGYVYMFQDTRSVRTMVYKLKHHFVVVGVLSVAITMMTIAFFSRAITMPLLRMKRATEALSQGDVSVRVEVKGDDELAQLGKAIQTLANDLAYLKQERSEFLASISHELRTPLTYVKGYADIARRPHLAEDERMTYAAIIYEEAEKIEKMVKDLFELAKLERHSFQIETQPTDLCSFFAKLCEKLRPAFQEKSLSLVCRCPGSVTAAIDQERFEQVMINVLDNARKYAFPGTTVEIAVHPQKREVVVAVSDQGAGIPPEDVPRIFERFYRVDKSRSRISGGTGLGLSIAKEIVEAHGGTITARSEQGKGTTIIMTLPEGS</sequence>
<evidence type="ECO:0000313" key="15">
    <source>
        <dbReference type="EMBL" id="AMX83639.1"/>
    </source>
</evidence>
<comment type="catalytic activity">
    <reaction evidence="1">
        <text>ATP + protein L-histidine = ADP + protein N-phospho-L-histidine.</text>
        <dbReference type="EC" id="2.7.13.3"/>
    </reaction>
</comment>
<dbReference type="RefSeq" id="WP_063165930.1">
    <property type="nucleotide sequence ID" value="NZ_CP014342.1"/>
</dbReference>
<dbReference type="InterPro" id="IPR003660">
    <property type="entry name" value="HAMP_dom"/>
</dbReference>
<dbReference type="PROSITE" id="PS50885">
    <property type="entry name" value="HAMP"/>
    <property type="match status" value="1"/>
</dbReference>
<evidence type="ECO:0000256" key="5">
    <source>
        <dbReference type="ARBA" id="ARBA00022553"/>
    </source>
</evidence>
<dbReference type="SUPFAM" id="SSF55874">
    <property type="entry name" value="ATPase domain of HSP90 chaperone/DNA topoisomerase II/histidine kinase"/>
    <property type="match status" value="1"/>
</dbReference>
<dbReference type="Gene3D" id="3.30.565.10">
    <property type="entry name" value="Histidine kinase-like ATPase, C-terminal domain"/>
    <property type="match status" value="1"/>
</dbReference>
<dbReference type="Proteomes" id="UP000076226">
    <property type="component" value="Chromosome"/>
</dbReference>
<evidence type="ECO:0000256" key="8">
    <source>
        <dbReference type="ARBA" id="ARBA00022777"/>
    </source>
</evidence>
<dbReference type="InterPro" id="IPR036890">
    <property type="entry name" value="HATPase_C_sf"/>
</dbReference>
<evidence type="ECO:0000256" key="3">
    <source>
        <dbReference type="ARBA" id="ARBA00012438"/>
    </source>
</evidence>